<feature type="transmembrane region" description="Helical" evidence="7">
    <location>
        <begin position="131"/>
        <end position="151"/>
    </location>
</feature>
<dbReference type="NCBIfam" id="TIGR00544">
    <property type="entry name" value="lgt"/>
    <property type="match status" value="1"/>
</dbReference>
<comment type="pathway">
    <text evidence="7">Protein modification; lipoprotein biosynthesis (diacylglyceryl transfer).</text>
</comment>
<evidence type="ECO:0000256" key="4">
    <source>
        <dbReference type="ARBA" id="ARBA00022692"/>
    </source>
</evidence>
<dbReference type="Proteomes" id="UP000607645">
    <property type="component" value="Unassembled WGS sequence"/>
</dbReference>
<comment type="function">
    <text evidence="7">Catalyzes the transfer of the diacylglyceryl group from phosphatidylglycerol to the sulfhydryl group of the N-terminal cysteine of a prolipoprotein, the first step in the formation of mature lipoproteins.</text>
</comment>
<evidence type="ECO:0000256" key="7">
    <source>
        <dbReference type="HAMAP-Rule" id="MF_01147"/>
    </source>
</evidence>
<evidence type="ECO:0000256" key="2">
    <source>
        <dbReference type="ARBA" id="ARBA00022475"/>
    </source>
</evidence>
<comment type="similarity">
    <text evidence="1 7">Belongs to the Lgt family.</text>
</comment>
<feature type="transmembrane region" description="Helical" evidence="7">
    <location>
        <begin position="267"/>
        <end position="284"/>
    </location>
</feature>
<evidence type="ECO:0000256" key="8">
    <source>
        <dbReference type="SAM" id="MobiDB-lite"/>
    </source>
</evidence>
<dbReference type="RefSeq" id="WP_155146409.1">
    <property type="nucleotide sequence ID" value="NZ_JACOPQ010000002.1"/>
</dbReference>
<reference evidence="9" key="1">
    <citation type="submission" date="2020-08" db="EMBL/GenBank/DDBJ databases">
        <title>Genome public.</title>
        <authorList>
            <person name="Liu C."/>
            <person name="Sun Q."/>
        </authorList>
    </citation>
    <scope>NUCLEOTIDE SEQUENCE</scope>
    <source>
        <strain evidence="9">NSJ-52</strain>
    </source>
</reference>
<dbReference type="UniPathway" id="UPA00664"/>
<gene>
    <name evidence="7 9" type="primary">lgt</name>
    <name evidence="9" type="ORF">H8S62_02460</name>
</gene>
<dbReference type="HAMAP" id="MF_01147">
    <property type="entry name" value="Lgt"/>
    <property type="match status" value="1"/>
</dbReference>
<organism evidence="9 10">
    <name type="scientific">Lawsonibacter faecis</name>
    <dbReference type="NCBI Taxonomy" id="2763052"/>
    <lineage>
        <taxon>Bacteria</taxon>
        <taxon>Bacillati</taxon>
        <taxon>Bacillota</taxon>
        <taxon>Clostridia</taxon>
        <taxon>Eubacteriales</taxon>
        <taxon>Oscillospiraceae</taxon>
        <taxon>Lawsonibacter</taxon>
    </lineage>
</organism>
<protein>
    <recommendedName>
        <fullName evidence="7">Phosphatidylglycerol--prolipoprotein diacylglyceryl transferase</fullName>
        <ecNumber evidence="7">2.5.1.145</ecNumber>
    </recommendedName>
</protein>
<dbReference type="InterPro" id="IPR001640">
    <property type="entry name" value="Lgt"/>
</dbReference>
<evidence type="ECO:0000256" key="6">
    <source>
        <dbReference type="ARBA" id="ARBA00023136"/>
    </source>
</evidence>
<feature type="region of interest" description="Disordered" evidence="8">
    <location>
        <begin position="315"/>
        <end position="340"/>
    </location>
</feature>
<name>A0A8J6MBR0_9FIRM</name>
<feature type="transmembrane region" description="Helical" evidence="7">
    <location>
        <begin position="107"/>
        <end position="124"/>
    </location>
</feature>
<evidence type="ECO:0000313" key="10">
    <source>
        <dbReference type="Proteomes" id="UP000607645"/>
    </source>
</evidence>
<comment type="catalytic activity">
    <reaction evidence="7">
        <text>L-cysteinyl-[prolipoprotein] + a 1,2-diacyl-sn-glycero-3-phospho-(1'-sn-glycerol) = an S-1,2-diacyl-sn-glyceryl-L-cysteinyl-[prolipoprotein] + sn-glycerol 1-phosphate + H(+)</text>
        <dbReference type="Rhea" id="RHEA:56712"/>
        <dbReference type="Rhea" id="RHEA-COMP:14679"/>
        <dbReference type="Rhea" id="RHEA-COMP:14680"/>
        <dbReference type="ChEBI" id="CHEBI:15378"/>
        <dbReference type="ChEBI" id="CHEBI:29950"/>
        <dbReference type="ChEBI" id="CHEBI:57685"/>
        <dbReference type="ChEBI" id="CHEBI:64716"/>
        <dbReference type="ChEBI" id="CHEBI:140658"/>
        <dbReference type="EC" id="2.5.1.145"/>
    </reaction>
</comment>
<accession>A0A8J6MBR0</accession>
<evidence type="ECO:0000256" key="5">
    <source>
        <dbReference type="ARBA" id="ARBA00022989"/>
    </source>
</evidence>
<dbReference type="EMBL" id="JACOPQ010000002">
    <property type="protein sequence ID" value="MBC5735875.1"/>
    <property type="molecule type" value="Genomic_DNA"/>
</dbReference>
<feature type="transmembrane region" description="Helical" evidence="7">
    <location>
        <begin position="20"/>
        <end position="44"/>
    </location>
</feature>
<sequence>MIHTVSFPGLGLEFTLNREAVNIFGFSIYWYAVIIVSGALLAWFYCSRKGPKLGISADDLIDMLIFAVPLGLIGARLYYIIFYLDLFRNPDGSLDFLRMLSTRDGGLAIYGGVIAAVIVLWFVCRHKKISFLAFADLGAFGLLIGQCVGRWGNFVNVEAYGGLTALPWRMCSEKIANELFSQGLVDAAGWQQVMDGTLGVHPTFFYESLWNFVGFFLLVYLSRKWRKFDGQLFFTYLAWYGVGRGIIEGLRTDSLYFMNTPVRVSQVLGFVSALAGAALIAYFLSKKPRPEDLWVNRLAARKAAAAEAAEPMDEIAAVNGEEQKSPNDEKEENSDAGDHH</sequence>
<feature type="transmembrane region" description="Helical" evidence="7">
    <location>
        <begin position="64"/>
        <end position="87"/>
    </location>
</feature>
<dbReference type="AlphaFoldDB" id="A0A8J6MBR0"/>
<evidence type="ECO:0000313" key="9">
    <source>
        <dbReference type="EMBL" id="MBC5735875.1"/>
    </source>
</evidence>
<keyword evidence="4 7" id="KW-0812">Transmembrane</keyword>
<evidence type="ECO:0000256" key="1">
    <source>
        <dbReference type="ARBA" id="ARBA00007150"/>
    </source>
</evidence>
<comment type="caution">
    <text evidence="9">The sequence shown here is derived from an EMBL/GenBank/DDBJ whole genome shotgun (WGS) entry which is preliminary data.</text>
</comment>
<keyword evidence="3 7" id="KW-0808">Transferase</keyword>
<keyword evidence="10" id="KW-1185">Reference proteome</keyword>
<keyword evidence="2 7" id="KW-1003">Cell membrane</keyword>
<proteinExistence type="inferred from homology"/>
<dbReference type="GO" id="GO:0042158">
    <property type="term" value="P:lipoprotein biosynthetic process"/>
    <property type="evidence" value="ECO:0007669"/>
    <property type="project" value="UniProtKB-UniRule"/>
</dbReference>
<feature type="compositionally biased region" description="Acidic residues" evidence="8">
    <location>
        <begin position="329"/>
        <end position="340"/>
    </location>
</feature>
<dbReference type="PANTHER" id="PTHR30589">
    <property type="entry name" value="PROLIPOPROTEIN DIACYLGLYCERYL TRANSFERASE"/>
    <property type="match status" value="1"/>
</dbReference>
<keyword evidence="6 7" id="KW-0472">Membrane</keyword>
<dbReference type="GO" id="GO:0008961">
    <property type="term" value="F:phosphatidylglycerol-prolipoprotein diacylglyceryl transferase activity"/>
    <property type="evidence" value="ECO:0007669"/>
    <property type="project" value="UniProtKB-UniRule"/>
</dbReference>
<keyword evidence="5 7" id="KW-1133">Transmembrane helix</keyword>
<dbReference type="EC" id="2.5.1.145" evidence="7"/>
<dbReference type="PANTHER" id="PTHR30589:SF0">
    <property type="entry name" value="PHOSPHATIDYLGLYCEROL--PROLIPOPROTEIN DIACYLGLYCERYL TRANSFERASE"/>
    <property type="match status" value="1"/>
</dbReference>
<evidence type="ECO:0000256" key="3">
    <source>
        <dbReference type="ARBA" id="ARBA00022679"/>
    </source>
</evidence>
<feature type="transmembrane region" description="Helical" evidence="7">
    <location>
        <begin position="204"/>
        <end position="221"/>
    </location>
</feature>
<dbReference type="PROSITE" id="PS01311">
    <property type="entry name" value="LGT"/>
    <property type="match status" value="1"/>
</dbReference>
<feature type="transmembrane region" description="Helical" evidence="7">
    <location>
        <begin position="228"/>
        <end position="247"/>
    </location>
</feature>
<comment type="subcellular location">
    <subcellularLocation>
        <location evidence="7">Cell membrane</location>
        <topology evidence="7">Multi-pass membrane protein</topology>
    </subcellularLocation>
</comment>
<dbReference type="GO" id="GO:0005886">
    <property type="term" value="C:plasma membrane"/>
    <property type="evidence" value="ECO:0007669"/>
    <property type="project" value="UniProtKB-SubCell"/>
</dbReference>
<dbReference type="Pfam" id="PF01790">
    <property type="entry name" value="LGT"/>
    <property type="match status" value="1"/>
</dbReference>
<feature type="binding site" evidence="7">
    <location>
        <position position="150"/>
    </location>
    <ligand>
        <name>a 1,2-diacyl-sn-glycero-3-phospho-(1'-sn-glycerol)</name>
        <dbReference type="ChEBI" id="CHEBI:64716"/>
    </ligand>
</feature>